<evidence type="ECO:0000259" key="1">
    <source>
        <dbReference type="Pfam" id="PF08818"/>
    </source>
</evidence>
<proteinExistence type="predicted"/>
<protein>
    <submittedName>
        <fullName evidence="2">DUF1801 domain-containing protein</fullName>
    </submittedName>
</protein>
<dbReference type="SUPFAM" id="SSF159888">
    <property type="entry name" value="YdhG-like"/>
    <property type="match status" value="1"/>
</dbReference>
<gene>
    <name evidence="2" type="ORF">ACG04Q_17035</name>
</gene>
<organism evidence="2 3">
    <name type="scientific">Pelomonas lactea</name>
    <dbReference type="NCBI Taxonomy" id="3299030"/>
    <lineage>
        <taxon>Bacteria</taxon>
        <taxon>Pseudomonadati</taxon>
        <taxon>Pseudomonadota</taxon>
        <taxon>Betaproteobacteria</taxon>
        <taxon>Burkholderiales</taxon>
        <taxon>Sphaerotilaceae</taxon>
        <taxon>Roseateles</taxon>
    </lineage>
</organism>
<dbReference type="InterPro" id="IPR014922">
    <property type="entry name" value="YdhG-like"/>
</dbReference>
<evidence type="ECO:0000313" key="2">
    <source>
        <dbReference type="EMBL" id="MFG6463280.1"/>
    </source>
</evidence>
<accession>A0ABW7GMW1</accession>
<comment type="caution">
    <text evidence="2">The sequence shown here is derived from an EMBL/GenBank/DDBJ whole genome shotgun (WGS) entry which is preliminary data.</text>
</comment>
<sequence>MPKLTAADTTSAVDQFMAALDHPCKAEIEALRTALRAVDPAIAEGIKWNAPSWRTSEYFATTHLRARTGFSLILHRGAKARELPDGGLALADPTGLLKWLGRDRAQVEFTSPADFAAKLPALQAVIQQWIRHLDHA</sequence>
<keyword evidence="3" id="KW-1185">Reference proteome</keyword>
<reference evidence="2 3" key="1">
    <citation type="submission" date="2024-08" db="EMBL/GenBank/DDBJ databases">
        <authorList>
            <person name="Lu H."/>
        </authorList>
    </citation>
    <scope>NUCLEOTIDE SEQUENCE [LARGE SCALE GENOMIC DNA]</scope>
    <source>
        <strain evidence="2 3">DXS20W</strain>
    </source>
</reference>
<dbReference type="Gene3D" id="3.90.1150.200">
    <property type="match status" value="1"/>
</dbReference>
<evidence type="ECO:0000313" key="3">
    <source>
        <dbReference type="Proteomes" id="UP001606302"/>
    </source>
</evidence>
<dbReference type="RefSeq" id="WP_394512221.1">
    <property type="nucleotide sequence ID" value="NZ_JBIGHX010000006.1"/>
</dbReference>
<dbReference type="Proteomes" id="UP001606302">
    <property type="component" value="Unassembled WGS sequence"/>
</dbReference>
<dbReference type="EMBL" id="JBIGHX010000006">
    <property type="protein sequence ID" value="MFG6463280.1"/>
    <property type="molecule type" value="Genomic_DNA"/>
</dbReference>
<feature type="domain" description="YdhG-like" evidence="1">
    <location>
        <begin position="25"/>
        <end position="130"/>
    </location>
</feature>
<name>A0ABW7GMW1_9BURK</name>
<dbReference type="Pfam" id="PF08818">
    <property type="entry name" value="DUF1801"/>
    <property type="match status" value="1"/>
</dbReference>